<organism evidence="12 13">
    <name type="scientific">Pendulispora albinea</name>
    <dbReference type="NCBI Taxonomy" id="2741071"/>
    <lineage>
        <taxon>Bacteria</taxon>
        <taxon>Pseudomonadati</taxon>
        <taxon>Myxococcota</taxon>
        <taxon>Myxococcia</taxon>
        <taxon>Myxococcales</taxon>
        <taxon>Sorangiineae</taxon>
        <taxon>Pendulisporaceae</taxon>
        <taxon>Pendulispora</taxon>
    </lineage>
</organism>
<evidence type="ECO:0000256" key="8">
    <source>
        <dbReference type="ARBA" id="ARBA00048679"/>
    </source>
</evidence>
<evidence type="ECO:0000256" key="6">
    <source>
        <dbReference type="ARBA" id="ARBA00022840"/>
    </source>
</evidence>
<comment type="catalytic activity">
    <reaction evidence="7">
        <text>L-threonyl-[protein] + ATP = O-phospho-L-threonyl-[protein] + ADP + H(+)</text>
        <dbReference type="Rhea" id="RHEA:46608"/>
        <dbReference type="Rhea" id="RHEA-COMP:11060"/>
        <dbReference type="Rhea" id="RHEA-COMP:11605"/>
        <dbReference type="ChEBI" id="CHEBI:15378"/>
        <dbReference type="ChEBI" id="CHEBI:30013"/>
        <dbReference type="ChEBI" id="CHEBI:30616"/>
        <dbReference type="ChEBI" id="CHEBI:61977"/>
        <dbReference type="ChEBI" id="CHEBI:456216"/>
        <dbReference type="EC" id="2.7.11.1"/>
    </reaction>
</comment>
<dbReference type="PANTHER" id="PTHR24363:SF0">
    <property type="entry name" value="SERINE_THREONINE KINASE LIKE DOMAIN CONTAINING 1"/>
    <property type="match status" value="1"/>
</dbReference>
<evidence type="ECO:0000313" key="13">
    <source>
        <dbReference type="Proteomes" id="UP001370348"/>
    </source>
</evidence>
<dbReference type="SMART" id="SM00220">
    <property type="entry name" value="S_TKc"/>
    <property type="match status" value="1"/>
</dbReference>
<evidence type="ECO:0000259" key="11">
    <source>
        <dbReference type="PROSITE" id="PS50011"/>
    </source>
</evidence>
<evidence type="ECO:0000256" key="5">
    <source>
        <dbReference type="ARBA" id="ARBA00022777"/>
    </source>
</evidence>
<dbReference type="GO" id="GO:0004674">
    <property type="term" value="F:protein serine/threonine kinase activity"/>
    <property type="evidence" value="ECO:0007669"/>
    <property type="project" value="UniProtKB-KW"/>
</dbReference>
<feature type="domain" description="Protein kinase" evidence="11">
    <location>
        <begin position="15"/>
        <end position="266"/>
    </location>
</feature>
<feature type="compositionally biased region" description="Basic and acidic residues" evidence="9">
    <location>
        <begin position="485"/>
        <end position="494"/>
    </location>
</feature>
<keyword evidence="4" id="KW-0547">Nucleotide-binding</keyword>
<evidence type="ECO:0000256" key="4">
    <source>
        <dbReference type="ARBA" id="ARBA00022741"/>
    </source>
</evidence>
<gene>
    <name evidence="12" type="ORF">LZC94_05840</name>
</gene>
<evidence type="ECO:0000256" key="3">
    <source>
        <dbReference type="ARBA" id="ARBA00022679"/>
    </source>
</evidence>
<dbReference type="SUPFAM" id="SSF56112">
    <property type="entry name" value="Protein kinase-like (PK-like)"/>
    <property type="match status" value="1"/>
</dbReference>
<dbReference type="Pfam" id="PF00069">
    <property type="entry name" value="Pkinase"/>
    <property type="match status" value="1"/>
</dbReference>
<name>A0ABZ2M5I7_9BACT</name>
<keyword evidence="2 12" id="KW-0723">Serine/threonine-protein kinase</keyword>
<evidence type="ECO:0000256" key="10">
    <source>
        <dbReference type="SAM" id="Phobius"/>
    </source>
</evidence>
<evidence type="ECO:0000313" key="12">
    <source>
        <dbReference type="EMBL" id="WXB16796.1"/>
    </source>
</evidence>
<dbReference type="Gene3D" id="1.10.510.10">
    <property type="entry name" value="Transferase(Phosphotransferase) domain 1"/>
    <property type="match status" value="1"/>
</dbReference>
<feature type="compositionally biased region" description="Basic and acidic residues" evidence="9">
    <location>
        <begin position="264"/>
        <end position="285"/>
    </location>
</feature>
<keyword evidence="6" id="KW-0067">ATP-binding</keyword>
<feature type="compositionally biased region" description="Basic and acidic residues" evidence="9">
    <location>
        <begin position="501"/>
        <end position="522"/>
    </location>
</feature>
<keyword evidence="10" id="KW-0812">Transmembrane</keyword>
<sequence length="522" mass="58478">MTDEQLPSSLRDGRYAIVRMLGEGGQAASLEAVDKREGKLVVLKRFRLQGAKSWKEVELAEREASVLSSLDHPRLPRYVEHFEEGGAFYLVTEKIEGESLAELRRRGVPMDEAFALQLLRDTAEVLAYLHGRTPPIVHRDIKPGNVIRRPDGSFALIDFGAVLHRLKPGGGSTVVGTFGYMAPEQFQGRAMPVSDVYAVAATALSVLTGREPEDLPHRGLGIDVERALSGLRIGGPLRRALASMLEPDPDRRAKRIFPVAAEGPKSDKKRQERGAQGKKDDWSGPWDDWKEWARIEKQAKKERWDALRKLQAWQVWEANRRRAALSRKERKREEHIRRRLEHSVQRAEWQARAWQMRSAQLEARRARGHHHGLPFPVQALFLVGLTIAQVAVTLALRLVVPVVLLLLSLLFGDALRRAARAVRASGKHAVFALARAKDATSGATRGLAAGDGGRERAREHGQGAEEPQKSPSFARARVEPAAFPEQDRVARAAFDDEEEIEARLDADKDPWTDEEQRAERRS</sequence>
<keyword evidence="10" id="KW-0472">Membrane</keyword>
<feature type="region of interest" description="Disordered" evidence="9">
    <location>
        <begin position="442"/>
        <end position="522"/>
    </location>
</feature>
<dbReference type="EMBL" id="CP089984">
    <property type="protein sequence ID" value="WXB16796.1"/>
    <property type="molecule type" value="Genomic_DNA"/>
</dbReference>
<evidence type="ECO:0000256" key="2">
    <source>
        <dbReference type="ARBA" id="ARBA00022527"/>
    </source>
</evidence>
<keyword evidence="13" id="KW-1185">Reference proteome</keyword>
<protein>
    <recommendedName>
        <fullName evidence="1">non-specific serine/threonine protein kinase</fullName>
        <ecNumber evidence="1">2.7.11.1</ecNumber>
    </recommendedName>
</protein>
<feature type="region of interest" description="Disordered" evidence="9">
    <location>
        <begin position="252"/>
        <end position="285"/>
    </location>
</feature>
<dbReference type="Proteomes" id="UP001370348">
    <property type="component" value="Chromosome"/>
</dbReference>
<accession>A0ABZ2M5I7</accession>
<evidence type="ECO:0000256" key="7">
    <source>
        <dbReference type="ARBA" id="ARBA00047899"/>
    </source>
</evidence>
<reference evidence="12 13" key="1">
    <citation type="submission" date="2021-12" db="EMBL/GenBank/DDBJ databases">
        <title>Discovery of the Pendulisporaceae a myxobacterial family with distinct sporulation behavior and unique specialized metabolism.</title>
        <authorList>
            <person name="Garcia R."/>
            <person name="Popoff A."/>
            <person name="Bader C.D."/>
            <person name="Loehr J."/>
            <person name="Walesch S."/>
            <person name="Walt C."/>
            <person name="Boldt J."/>
            <person name="Bunk B."/>
            <person name="Haeckl F.J.F.P.J."/>
            <person name="Gunesch A.P."/>
            <person name="Birkelbach J."/>
            <person name="Nuebel U."/>
            <person name="Pietschmann T."/>
            <person name="Bach T."/>
            <person name="Mueller R."/>
        </authorList>
    </citation>
    <scope>NUCLEOTIDE SEQUENCE [LARGE SCALE GENOMIC DNA]</scope>
    <source>
        <strain evidence="12 13">MSr11954</strain>
    </source>
</reference>
<dbReference type="PANTHER" id="PTHR24363">
    <property type="entry name" value="SERINE/THREONINE PROTEIN KINASE"/>
    <property type="match status" value="1"/>
</dbReference>
<dbReference type="PROSITE" id="PS50011">
    <property type="entry name" value="PROTEIN_KINASE_DOM"/>
    <property type="match status" value="1"/>
</dbReference>
<evidence type="ECO:0000256" key="1">
    <source>
        <dbReference type="ARBA" id="ARBA00012513"/>
    </source>
</evidence>
<keyword evidence="3" id="KW-0808">Transferase</keyword>
<dbReference type="InterPro" id="IPR000719">
    <property type="entry name" value="Prot_kinase_dom"/>
</dbReference>
<dbReference type="CDD" id="cd14014">
    <property type="entry name" value="STKc_PknB_like"/>
    <property type="match status" value="1"/>
</dbReference>
<keyword evidence="10" id="KW-1133">Transmembrane helix</keyword>
<keyword evidence="5 12" id="KW-0418">Kinase</keyword>
<feature type="compositionally biased region" description="Basic and acidic residues" evidence="9">
    <location>
        <begin position="452"/>
        <end position="468"/>
    </location>
</feature>
<comment type="catalytic activity">
    <reaction evidence="8">
        <text>L-seryl-[protein] + ATP = O-phospho-L-seryl-[protein] + ADP + H(+)</text>
        <dbReference type="Rhea" id="RHEA:17989"/>
        <dbReference type="Rhea" id="RHEA-COMP:9863"/>
        <dbReference type="Rhea" id="RHEA-COMP:11604"/>
        <dbReference type="ChEBI" id="CHEBI:15378"/>
        <dbReference type="ChEBI" id="CHEBI:29999"/>
        <dbReference type="ChEBI" id="CHEBI:30616"/>
        <dbReference type="ChEBI" id="CHEBI:83421"/>
        <dbReference type="ChEBI" id="CHEBI:456216"/>
        <dbReference type="EC" id="2.7.11.1"/>
    </reaction>
</comment>
<dbReference type="EC" id="2.7.11.1" evidence="1"/>
<evidence type="ECO:0000256" key="9">
    <source>
        <dbReference type="SAM" id="MobiDB-lite"/>
    </source>
</evidence>
<proteinExistence type="predicted"/>
<feature type="transmembrane region" description="Helical" evidence="10">
    <location>
        <begin position="398"/>
        <end position="415"/>
    </location>
</feature>
<dbReference type="InterPro" id="IPR011009">
    <property type="entry name" value="Kinase-like_dom_sf"/>
</dbReference>
<dbReference type="RefSeq" id="WP_394826425.1">
    <property type="nucleotide sequence ID" value="NZ_CP089984.1"/>
</dbReference>